<evidence type="ECO:0000313" key="3">
    <source>
        <dbReference type="Proteomes" id="UP000295718"/>
    </source>
</evidence>
<dbReference type="PANTHER" id="PTHR34094:SF1">
    <property type="entry name" value="PROTEIN FAM185A"/>
    <property type="match status" value="1"/>
</dbReference>
<dbReference type="EMBL" id="SLUO01000001">
    <property type="protein sequence ID" value="TCL61037.1"/>
    <property type="molecule type" value="Genomic_DNA"/>
</dbReference>
<evidence type="ECO:0000259" key="1">
    <source>
        <dbReference type="Pfam" id="PF13349"/>
    </source>
</evidence>
<reference evidence="2 3" key="1">
    <citation type="submission" date="2019-03" db="EMBL/GenBank/DDBJ databases">
        <title>Genomic Encyclopedia of Type Strains, Phase IV (KMG-IV): sequencing the most valuable type-strain genomes for metagenomic binning, comparative biology and taxonomic classification.</title>
        <authorList>
            <person name="Goeker M."/>
        </authorList>
    </citation>
    <scope>NUCLEOTIDE SEQUENCE [LARGE SCALE GENOMIC DNA]</scope>
    <source>
        <strain evidence="2 3">DSM 100556</strain>
    </source>
</reference>
<comment type="caution">
    <text evidence="2">The sequence shown here is derived from an EMBL/GenBank/DDBJ whole genome shotgun (WGS) entry which is preliminary data.</text>
</comment>
<dbReference type="Proteomes" id="UP000295718">
    <property type="component" value="Unassembled WGS sequence"/>
</dbReference>
<dbReference type="PANTHER" id="PTHR34094">
    <property type="match status" value="1"/>
</dbReference>
<dbReference type="Pfam" id="PF13349">
    <property type="entry name" value="DUF4097"/>
    <property type="match status" value="1"/>
</dbReference>
<dbReference type="InterPro" id="IPR025164">
    <property type="entry name" value="Toastrack_DUF4097"/>
</dbReference>
<accession>A0A4V2QCN6</accession>
<dbReference type="AlphaFoldDB" id="A0A4V2QCN6"/>
<dbReference type="RefSeq" id="WP_031391313.1">
    <property type="nucleotide sequence ID" value="NZ_JPNB01000002.1"/>
</dbReference>
<organism evidence="2 3">
    <name type="scientific">Kineothrix alysoides</name>
    <dbReference type="NCBI Taxonomy" id="1469948"/>
    <lineage>
        <taxon>Bacteria</taxon>
        <taxon>Bacillati</taxon>
        <taxon>Bacillota</taxon>
        <taxon>Clostridia</taxon>
        <taxon>Lachnospirales</taxon>
        <taxon>Lachnospiraceae</taxon>
        <taxon>Kineothrix</taxon>
    </lineage>
</organism>
<evidence type="ECO:0000313" key="2">
    <source>
        <dbReference type="EMBL" id="TCL61037.1"/>
    </source>
</evidence>
<protein>
    <submittedName>
        <fullName evidence="2">DUF4097 and DUF4098 domain-containing protein YvlB</fullName>
    </submittedName>
</protein>
<keyword evidence="3" id="KW-1185">Reference proteome</keyword>
<feature type="domain" description="DUF4097" evidence="1">
    <location>
        <begin position="56"/>
        <end position="319"/>
    </location>
</feature>
<dbReference type="STRING" id="1469948.GCA_000732725_02635"/>
<name>A0A4V2QCN6_9FIRM</name>
<gene>
    <name evidence="2" type="ORF">EDD76_101134</name>
</gene>
<proteinExistence type="predicted"/>
<sequence length="322" mass="34687">MKRTWIGFIIFLCGAIVICAASASYARHYNYGSLHFIGGFGMVSLKNTEEFAANGIENIDISYSSENIIFLKGEADKIVIKEYLHDGGKDHTRMEVEGNTLYVKKNERMNDIYFLSFLTGRERIEIYLPEVFGGSVNVTASSGNITSDPAWSFKEFYANVKSGNITCKEIEAEKITAETSSGNISFGKAQGERTLTASSGNIVVSSGAGDTYASASSGNITVEGASGNFKASTHSGNIKAELISLGETVGAEVSSGNIRLDIPKNSAFSFEAEASSGVIDTDFDEYVFYNKKGNTASGTYGENVITSIRTRASSGNTEIKFR</sequence>